<name>H2ZIZ3_CIOSA</name>
<organism evidence="7 8">
    <name type="scientific">Ciona savignyi</name>
    <name type="common">Pacific transparent sea squirt</name>
    <dbReference type="NCBI Taxonomy" id="51511"/>
    <lineage>
        <taxon>Eukaryota</taxon>
        <taxon>Metazoa</taxon>
        <taxon>Chordata</taxon>
        <taxon>Tunicata</taxon>
        <taxon>Ascidiacea</taxon>
        <taxon>Phlebobranchia</taxon>
        <taxon>Cionidae</taxon>
        <taxon>Ciona</taxon>
    </lineage>
</organism>
<dbReference type="STRING" id="51511.ENSCSAVP00000017559"/>
<dbReference type="Pfam" id="PF00899">
    <property type="entry name" value="ThiF"/>
    <property type="match status" value="1"/>
</dbReference>
<sequence>ILKKIKFIMGEKEKKYDRQLRLWGDHGQQALENARICMINVTATSTEILKNLILPGVGSFVIVDGGRISGEDVGNNFFLDPDAIGQSKSKVLFSFFVLRHNFSLELNPDVKGDYTEEDVNQLLNKNPQFFYSFEVVIVSALDGATQRKLAELLWERKIPLVICYSYGFTGYLRIVVNEHCVVESHPDNAHADLRLLDPFPELIEYANSIDLEQMEKKEHSHVPYLIILYKYLQAWRKENDGQAPKNWKEKRQFKEKVLEGIRKNEHGVQEDEENFEEAAKQVNSALVPYKLPDSLRQMFEDPKCTDVSEESSNFWILANGLKQFVENNDKSLLPLRGSLPDMFSDSESYIKLQNIYKAKAKQDIDLFTSYLCNFGYVNGRLSDQEIKRFCRNAHFLQVFLVNYFCRGRSLSDEYKKISQSVLDGLISEEASDAVWYVMLRCVDLFHTNFSRYPGGCLQELTRSWGVPGLSEAISDDYVQETCRCGAAELHSVASYMGGVAAQEVIKLITSQYVPVTGVYIFNGLKSTSISL</sequence>
<dbReference type="Gene3D" id="3.40.50.720">
    <property type="entry name" value="NAD(P)-binding Rossmann-like Domain"/>
    <property type="match status" value="2"/>
</dbReference>
<dbReference type="Ensembl" id="ENSCSAVT00000017750.1">
    <property type="protein sequence ID" value="ENSCSAVP00000017559.1"/>
    <property type="gene ID" value="ENSCSAVG00000010345.1"/>
</dbReference>
<reference evidence="8" key="1">
    <citation type="submission" date="2003-08" db="EMBL/GenBank/DDBJ databases">
        <authorList>
            <person name="Birren B."/>
            <person name="Nusbaum C."/>
            <person name="Abebe A."/>
            <person name="Abouelleil A."/>
            <person name="Adekoya E."/>
            <person name="Ait-zahra M."/>
            <person name="Allen N."/>
            <person name="Allen T."/>
            <person name="An P."/>
            <person name="Anderson M."/>
            <person name="Anderson S."/>
            <person name="Arachchi H."/>
            <person name="Armbruster J."/>
            <person name="Bachantsang P."/>
            <person name="Baldwin J."/>
            <person name="Barry A."/>
            <person name="Bayul T."/>
            <person name="Blitshsteyn B."/>
            <person name="Bloom T."/>
            <person name="Blye J."/>
            <person name="Boguslavskiy L."/>
            <person name="Borowsky M."/>
            <person name="Boukhgalter B."/>
            <person name="Brunache A."/>
            <person name="Butler J."/>
            <person name="Calixte N."/>
            <person name="Calvo S."/>
            <person name="Camarata J."/>
            <person name="Campo K."/>
            <person name="Chang J."/>
            <person name="Cheshatsang Y."/>
            <person name="Citroen M."/>
            <person name="Collymore A."/>
            <person name="Considine T."/>
            <person name="Cook A."/>
            <person name="Cooke P."/>
            <person name="Corum B."/>
            <person name="Cuomo C."/>
            <person name="David R."/>
            <person name="Dawoe T."/>
            <person name="Degray S."/>
            <person name="Dodge S."/>
            <person name="Dooley K."/>
            <person name="Dorje P."/>
            <person name="Dorjee K."/>
            <person name="Dorris L."/>
            <person name="Duffey N."/>
            <person name="Dupes A."/>
            <person name="Elkins T."/>
            <person name="Engels R."/>
            <person name="Erickson J."/>
            <person name="Farina A."/>
            <person name="Faro S."/>
            <person name="Ferreira P."/>
            <person name="Fischer H."/>
            <person name="Fitzgerald M."/>
            <person name="Foley K."/>
            <person name="Gage D."/>
            <person name="Galagan J."/>
            <person name="Gearin G."/>
            <person name="Gnerre S."/>
            <person name="Gnirke A."/>
            <person name="Goyette A."/>
            <person name="Graham J."/>
            <person name="Grandbois E."/>
            <person name="Gyaltsen K."/>
            <person name="Hafez N."/>
            <person name="Hagopian D."/>
            <person name="Hagos B."/>
            <person name="Hall J."/>
            <person name="Hatcher B."/>
            <person name="Heller A."/>
            <person name="Higgins H."/>
            <person name="Honan T."/>
            <person name="Horn A."/>
            <person name="Houde N."/>
            <person name="Hughes L."/>
            <person name="Hulme W."/>
            <person name="Husby E."/>
            <person name="Iliev I."/>
            <person name="Jaffe D."/>
            <person name="Jones C."/>
            <person name="Kamal M."/>
            <person name="Kamat A."/>
            <person name="Kamvysselis M."/>
            <person name="Karlsson E."/>
            <person name="Kells C."/>
            <person name="Kieu A."/>
            <person name="Kisner P."/>
            <person name="Kodira C."/>
            <person name="Kulbokas E."/>
            <person name="Labutti K."/>
            <person name="Lama D."/>
            <person name="Landers T."/>
            <person name="Leger J."/>
            <person name="Levine S."/>
            <person name="Lewis D."/>
            <person name="Lewis T."/>
            <person name="Lindblad-toh K."/>
            <person name="Liu X."/>
            <person name="Lokyitsang T."/>
            <person name="Lokyitsang Y."/>
            <person name="Lucien O."/>
            <person name="Lui A."/>
            <person name="Ma L.J."/>
            <person name="Mabbitt R."/>
            <person name="Macdonald J."/>
            <person name="Maclean C."/>
            <person name="Major J."/>
            <person name="Manning J."/>
            <person name="Marabella R."/>
            <person name="Maru K."/>
            <person name="Matthews C."/>
            <person name="Mauceli E."/>
            <person name="Mccarthy M."/>
            <person name="Mcdonough S."/>
            <person name="Mcghee T."/>
            <person name="Meldrim J."/>
            <person name="Meneus L."/>
            <person name="Mesirov J."/>
            <person name="Mihalev A."/>
            <person name="Mihova T."/>
            <person name="Mikkelsen T."/>
            <person name="Mlenga V."/>
            <person name="Moru K."/>
            <person name="Mozes J."/>
            <person name="Mulrain L."/>
            <person name="Munson G."/>
            <person name="Naylor J."/>
            <person name="Newes C."/>
            <person name="Nguyen C."/>
            <person name="Nguyen N."/>
            <person name="Nguyen T."/>
            <person name="Nicol R."/>
            <person name="Nielsen C."/>
            <person name="Nizzari M."/>
            <person name="Norbu C."/>
            <person name="Norbu N."/>
            <person name="O'donnell P."/>
            <person name="Okoawo O."/>
            <person name="O'leary S."/>
            <person name="Omotosho B."/>
            <person name="O'neill K."/>
            <person name="Osman S."/>
            <person name="Parker S."/>
            <person name="Perrin D."/>
            <person name="Phunkhang P."/>
            <person name="Piqani B."/>
            <person name="Purcell S."/>
            <person name="Rachupka T."/>
            <person name="Ramasamy U."/>
            <person name="Rameau R."/>
            <person name="Ray V."/>
            <person name="Raymond C."/>
            <person name="Retta R."/>
            <person name="Richardson S."/>
            <person name="Rise C."/>
            <person name="Rodriguez J."/>
            <person name="Rogers J."/>
            <person name="Rogov P."/>
            <person name="Rutman M."/>
            <person name="Schupbach R."/>
            <person name="Seaman C."/>
            <person name="Settipalli S."/>
            <person name="Sharpe T."/>
            <person name="Sheridan J."/>
            <person name="Sherpa N."/>
            <person name="Shi J."/>
            <person name="Smirnov S."/>
            <person name="Smith C."/>
            <person name="Sougnez C."/>
            <person name="Spencer B."/>
            <person name="Stalker J."/>
            <person name="Stange-thomann N."/>
            <person name="Stavropoulos S."/>
            <person name="Stetson K."/>
            <person name="Stone C."/>
            <person name="Stone S."/>
            <person name="Stubbs M."/>
            <person name="Talamas J."/>
            <person name="Tchuinga P."/>
            <person name="Tenzing P."/>
            <person name="Tesfaye S."/>
            <person name="Theodore J."/>
            <person name="Thoulutsang Y."/>
            <person name="Topham K."/>
            <person name="Towey S."/>
            <person name="Tsamla T."/>
            <person name="Tsomo N."/>
            <person name="Vallee D."/>
            <person name="Vassiliev H."/>
            <person name="Venkataraman V."/>
            <person name="Vinson J."/>
            <person name="Vo A."/>
            <person name="Wade C."/>
            <person name="Wang S."/>
            <person name="Wangchuk T."/>
            <person name="Wangdi T."/>
            <person name="Whittaker C."/>
            <person name="Wilkinson J."/>
            <person name="Wu Y."/>
            <person name="Wyman D."/>
            <person name="Yadav S."/>
            <person name="Yang S."/>
            <person name="Yang X."/>
            <person name="Yeager S."/>
            <person name="Yee E."/>
            <person name="Young G."/>
            <person name="Zainoun J."/>
            <person name="Zembeck L."/>
            <person name="Zimmer A."/>
            <person name="Zody M."/>
            <person name="Lander E."/>
        </authorList>
    </citation>
    <scope>NUCLEOTIDE SEQUENCE [LARGE SCALE GENOMIC DNA]</scope>
</reference>
<evidence type="ECO:0000256" key="4">
    <source>
        <dbReference type="ARBA" id="ARBA00022786"/>
    </source>
</evidence>
<dbReference type="InterPro" id="IPR035985">
    <property type="entry name" value="Ubiquitin-activating_enz"/>
</dbReference>
<dbReference type="FunFam" id="3.40.50.720:FF:000187">
    <property type="entry name" value="NEDD8-activating enzyme E1 regulatory subunit"/>
    <property type="match status" value="1"/>
</dbReference>
<dbReference type="PIRSF" id="PIRSF039099">
    <property type="entry name" value="APP-BP1"/>
    <property type="match status" value="1"/>
</dbReference>
<reference evidence="7" key="2">
    <citation type="submission" date="2025-08" db="UniProtKB">
        <authorList>
            <consortium name="Ensembl"/>
        </authorList>
    </citation>
    <scope>IDENTIFICATION</scope>
</reference>
<evidence type="ECO:0000256" key="2">
    <source>
        <dbReference type="ARBA" id="ARBA00006868"/>
    </source>
</evidence>
<dbReference type="OMA" id="KLITHQY"/>
<reference evidence="7" key="3">
    <citation type="submission" date="2025-09" db="UniProtKB">
        <authorList>
            <consortium name="Ensembl"/>
        </authorList>
    </citation>
    <scope>IDENTIFICATION</scope>
</reference>
<dbReference type="GeneTree" id="ENSGT00550000074901"/>
<dbReference type="InterPro" id="IPR000594">
    <property type="entry name" value="ThiF_NAD_FAD-bd"/>
</dbReference>
<dbReference type="PANTHER" id="PTHR10953">
    <property type="entry name" value="UBIQUITIN-ACTIVATING ENZYME E1"/>
    <property type="match status" value="1"/>
</dbReference>
<dbReference type="FunCoup" id="H2ZIZ3">
    <property type="interactions" value="551"/>
</dbReference>
<dbReference type="InterPro" id="IPR030667">
    <property type="entry name" value="APP-BP1"/>
</dbReference>
<evidence type="ECO:0000256" key="3">
    <source>
        <dbReference type="ARBA" id="ARBA00015407"/>
    </source>
</evidence>
<dbReference type="CDD" id="cd01493">
    <property type="entry name" value="APPBP1_RUB"/>
    <property type="match status" value="1"/>
</dbReference>
<dbReference type="SUPFAM" id="SSF69572">
    <property type="entry name" value="Activating enzymes of the ubiquitin-like proteins"/>
    <property type="match status" value="1"/>
</dbReference>
<evidence type="ECO:0000256" key="1">
    <source>
        <dbReference type="ARBA" id="ARBA00005032"/>
    </source>
</evidence>
<dbReference type="GO" id="GO:0005737">
    <property type="term" value="C:cytoplasm"/>
    <property type="evidence" value="ECO:0007669"/>
    <property type="project" value="TreeGrafter"/>
</dbReference>
<dbReference type="UniPathway" id="UPA00885"/>
<dbReference type="eggNOG" id="KOG2016">
    <property type="taxonomic scope" value="Eukaryota"/>
</dbReference>
<dbReference type="PANTHER" id="PTHR10953:SF29">
    <property type="entry name" value="NEDD8-ACTIVATING ENZYME E1 REGULATORY SUBUNIT"/>
    <property type="match status" value="1"/>
</dbReference>
<evidence type="ECO:0000313" key="8">
    <source>
        <dbReference type="Proteomes" id="UP000007875"/>
    </source>
</evidence>
<proteinExistence type="inferred from homology"/>
<keyword evidence="8" id="KW-1185">Reference proteome</keyword>
<accession>H2ZIZ3</accession>
<keyword evidence="4 5" id="KW-0833">Ubl conjugation pathway</keyword>
<dbReference type="GO" id="GO:0019781">
    <property type="term" value="F:NEDD8 activating enzyme activity"/>
    <property type="evidence" value="ECO:0007669"/>
    <property type="project" value="UniProtKB-UniRule"/>
</dbReference>
<dbReference type="AlphaFoldDB" id="H2ZIZ3"/>
<evidence type="ECO:0000259" key="6">
    <source>
        <dbReference type="Pfam" id="PF00899"/>
    </source>
</evidence>
<dbReference type="Proteomes" id="UP000007875">
    <property type="component" value="Unassembled WGS sequence"/>
</dbReference>
<comment type="pathway">
    <text evidence="1 5">Protein modification; protein neddylation.</text>
</comment>
<dbReference type="InParanoid" id="H2ZIZ3"/>
<feature type="domain" description="THIF-type NAD/FAD binding fold" evidence="6">
    <location>
        <begin position="16"/>
        <end position="522"/>
    </location>
</feature>
<evidence type="ECO:0000313" key="7">
    <source>
        <dbReference type="Ensembl" id="ENSCSAVP00000017559.1"/>
    </source>
</evidence>
<dbReference type="GO" id="GO:0045116">
    <property type="term" value="P:protein neddylation"/>
    <property type="evidence" value="ECO:0007669"/>
    <property type="project" value="UniProtKB-UniRule"/>
</dbReference>
<evidence type="ECO:0000256" key="5">
    <source>
        <dbReference type="PIRNR" id="PIRNR039099"/>
    </source>
</evidence>
<dbReference type="InterPro" id="IPR045886">
    <property type="entry name" value="ThiF/MoeB/HesA"/>
</dbReference>
<comment type="similarity">
    <text evidence="2 5">Belongs to the ubiquitin-activating E1 family. ULA1 subfamily.</text>
</comment>
<protein>
    <recommendedName>
        <fullName evidence="3 5">NEDD8-activating enzyme E1 regulatory subunit</fullName>
    </recommendedName>
</protein>